<evidence type="ECO:0000313" key="3">
    <source>
        <dbReference type="Proteomes" id="UP001066276"/>
    </source>
</evidence>
<evidence type="ECO:0008006" key="4">
    <source>
        <dbReference type="Google" id="ProtNLM"/>
    </source>
</evidence>
<keyword evidence="3" id="KW-1185">Reference proteome</keyword>
<feature type="region of interest" description="Disordered" evidence="1">
    <location>
        <begin position="1"/>
        <end position="175"/>
    </location>
</feature>
<protein>
    <recommendedName>
        <fullName evidence="4">Prolactin receptor</fullName>
    </recommendedName>
</protein>
<dbReference type="Proteomes" id="UP001066276">
    <property type="component" value="Chromosome 12"/>
</dbReference>
<reference evidence="2" key="1">
    <citation type="journal article" date="2022" name="bioRxiv">
        <title>Sequencing and chromosome-scale assembly of the giantPleurodeles waltlgenome.</title>
        <authorList>
            <person name="Brown T."/>
            <person name="Elewa A."/>
            <person name="Iarovenko S."/>
            <person name="Subramanian E."/>
            <person name="Araus A.J."/>
            <person name="Petzold A."/>
            <person name="Susuki M."/>
            <person name="Suzuki K.-i.T."/>
            <person name="Hayashi T."/>
            <person name="Toyoda A."/>
            <person name="Oliveira C."/>
            <person name="Osipova E."/>
            <person name="Leigh N.D."/>
            <person name="Simon A."/>
            <person name="Yun M.H."/>
        </authorList>
    </citation>
    <scope>NUCLEOTIDE SEQUENCE</scope>
    <source>
        <strain evidence="2">20211129_DDA</strain>
        <tissue evidence="2">Liver</tissue>
    </source>
</reference>
<dbReference type="AlphaFoldDB" id="A0AAV7KPX9"/>
<proteinExistence type="predicted"/>
<comment type="caution">
    <text evidence="2">The sequence shown here is derived from an EMBL/GenBank/DDBJ whole genome shotgun (WGS) entry which is preliminary data.</text>
</comment>
<name>A0AAV7KPX9_PLEWA</name>
<accession>A0AAV7KPX9</accession>
<feature type="compositionally biased region" description="Basic and acidic residues" evidence="1">
    <location>
        <begin position="44"/>
        <end position="53"/>
    </location>
</feature>
<evidence type="ECO:0000313" key="2">
    <source>
        <dbReference type="EMBL" id="KAJ1081441.1"/>
    </source>
</evidence>
<sequence length="199" mass="21574">MNNSPTILQAKTGAEPCSDALGENASVDTGNPDVRIPVKIPAKGRVEKPEEKNTAGAGNPDIQVPERFKRKEGLRVWDKEGEEDAEERDAEKAERVDNGGNEEEDNPDLGERWPFDSRGDTTRGLDSPTKPDLRHVPGGTCLQQKSENSSNVDSTSTLSAPPRTYDSMSTSPKVPGIYSLTKLQEAALGFENPEVETPS</sequence>
<gene>
    <name evidence="2" type="ORF">NDU88_001623</name>
</gene>
<evidence type="ECO:0000256" key="1">
    <source>
        <dbReference type="SAM" id="MobiDB-lite"/>
    </source>
</evidence>
<dbReference type="EMBL" id="JANPWB010000016">
    <property type="protein sequence ID" value="KAJ1081441.1"/>
    <property type="molecule type" value="Genomic_DNA"/>
</dbReference>
<feature type="compositionally biased region" description="Basic and acidic residues" evidence="1">
    <location>
        <begin position="109"/>
        <end position="135"/>
    </location>
</feature>
<feature type="compositionally biased region" description="Polar residues" evidence="1">
    <location>
        <begin position="141"/>
        <end position="159"/>
    </location>
</feature>
<feature type="compositionally biased region" description="Basic and acidic residues" evidence="1">
    <location>
        <begin position="64"/>
        <end position="79"/>
    </location>
</feature>
<organism evidence="2 3">
    <name type="scientific">Pleurodeles waltl</name>
    <name type="common">Iberian ribbed newt</name>
    <dbReference type="NCBI Taxonomy" id="8319"/>
    <lineage>
        <taxon>Eukaryota</taxon>
        <taxon>Metazoa</taxon>
        <taxon>Chordata</taxon>
        <taxon>Craniata</taxon>
        <taxon>Vertebrata</taxon>
        <taxon>Euteleostomi</taxon>
        <taxon>Amphibia</taxon>
        <taxon>Batrachia</taxon>
        <taxon>Caudata</taxon>
        <taxon>Salamandroidea</taxon>
        <taxon>Salamandridae</taxon>
        <taxon>Pleurodelinae</taxon>
        <taxon>Pleurodeles</taxon>
    </lineage>
</organism>